<evidence type="ECO:0000313" key="3">
    <source>
        <dbReference type="Proteomes" id="UP000272908"/>
    </source>
</evidence>
<name>A0A3B0M4S0_9RHOB</name>
<evidence type="ECO:0000256" key="1">
    <source>
        <dbReference type="SAM" id="SignalP"/>
    </source>
</evidence>
<protein>
    <recommendedName>
        <fullName evidence="4">Lipoprotein</fullName>
    </recommendedName>
</protein>
<dbReference type="RefSeq" id="WP_147434158.1">
    <property type="nucleotide sequence ID" value="NZ_UIHC01000003.1"/>
</dbReference>
<reference evidence="3" key="1">
    <citation type="submission" date="2018-08" db="EMBL/GenBank/DDBJ databases">
        <authorList>
            <person name="Rodrigo-Torres L."/>
            <person name="Arahal R. D."/>
            <person name="Lucena T."/>
        </authorList>
    </citation>
    <scope>NUCLEOTIDE SEQUENCE [LARGE SCALE GENOMIC DNA]</scope>
    <source>
        <strain evidence="3">CECT 7235</strain>
    </source>
</reference>
<dbReference type="Proteomes" id="UP000272908">
    <property type="component" value="Unassembled WGS sequence"/>
</dbReference>
<dbReference type="EMBL" id="UIHC01000003">
    <property type="protein sequence ID" value="SUZ30783.1"/>
    <property type="molecule type" value="Genomic_DNA"/>
</dbReference>
<organism evidence="2 3">
    <name type="scientific">Roseinatronobacter ekhonensis</name>
    <dbReference type="NCBI Taxonomy" id="254356"/>
    <lineage>
        <taxon>Bacteria</taxon>
        <taxon>Pseudomonadati</taxon>
        <taxon>Pseudomonadota</taxon>
        <taxon>Alphaproteobacteria</taxon>
        <taxon>Rhodobacterales</taxon>
        <taxon>Paracoccaceae</taxon>
        <taxon>Roseinatronobacter</taxon>
    </lineage>
</organism>
<evidence type="ECO:0000313" key="2">
    <source>
        <dbReference type="EMBL" id="SUZ30783.1"/>
    </source>
</evidence>
<evidence type="ECO:0008006" key="4">
    <source>
        <dbReference type="Google" id="ProtNLM"/>
    </source>
</evidence>
<feature type="signal peptide" evidence="1">
    <location>
        <begin position="1"/>
        <end position="19"/>
    </location>
</feature>
<dbReference type="OrthoDB" id="7773807at2"/>
<dbReference type="PROSITE" id="PS51257">
    <property type="entry name" value="PROKAR_LIPOPROTEIN"/>
    <property type="match status" value="1"/>
</dbReference>
<keyword evidence="3" id="KW-1185">Reference proteome</keyword>
<proteinExistence type="predicted"/>
<dbReference type="AlphaFoldDB" id="A0A3B0M4S0"/>
<sequence>MQKPALAALALVLALGACGSGSWSRLNPMTWFGDDSVETIAPSSGWASTVDRRALVPVVSDMEVLRTPEGAIVRARGTTATQGWWDVQLRPVNDEKPVDGALIYEFVLAEPRQRTGTGPEQSRSVNAAVKVSNYTLAGVRRIVVRGAQNARSVRR</sequence>
<gene>
    <name evidence="2" type="ORF">ROE7235_00510</name>
</gene>
<feature type="chain" id="PRO_5017304525" description="Lipoprotein" evidence="1">
    <location>
        <begin position="20"/>
        <end position="155"/>
    </location>
</feature>
<accession>A0A3B0M4S0</accession>
<keyword evidence="1" id="KW-0732">Signal</keyword>